<evidence type="ECO:0000256" key="1">
    <source>
        <dbReference type="ARBA" id="ARBA00001946"/>
    </source>
</evidence>
<dbReference type="PANTHER" id="PTHR10885:SF0">
    <property type="entry name" value="ISOPENTENYL-DIPHOSPHATE DELTA-ISOMERASE"/>
    <property type="match status" value="1"/>
</dbReference>
<dbReference type="GO" id="GO:0046872">
    <property type="term" value="F:metal ion binding"/>
    <property type="evidence" value="ECO:0007669"/>
    <property type="project" value="UniProtKB-KW"/>
</dbReference>
<keyword evidence="3" id="KW-0378">Hydrolase</keyword>
<comment type="cofactor">
    <cofactor evidence="1">
        <name>Mg(2+)</name>
        <dbReference type="ChEBI" id="CHEBI:18420"/>
    </cofactor>
</comment>
<dbReference type="PROSITE" id="PS51462">
    <property type="entry name" value="NUDIX"/>
    <property type="match status" value="1"/>
</dbReference>
<dbReference type="Proteomes" id="UP000237271">
    <property type="component" value="Unassembled WGS sequence"/>
</dbReference>
<dbReference type="CDD" id="cd04697">
    <property type="entry name" value="NUDIX_Hydrolase"/>
    <property type="match status" value="1"/>
</dbReference>
<evidence type="ECO:0000256" key="2">
    <source>
        <dbReference type="ARBA" id="ARBA00022723"/>
    </source>
</evidence>
<keyword evidence="7" id="KW-1185">Reference proteome</keyword>
<name>A0A2P4WYN3_9STRA</name>
<evidence type="ECO:0000313" key="7">
    <source>
        <dbReference type="Proteomes" id="UP000237271"/>
    </source>
</evidence>
<evidence type="ECO:0000256" key="3">
    <source>
        <dbReference type="ARBA" id="ARBA00022801"/>
    </source>
</evidence>
<keyword evidence="4" id="KW-0460">Magnesium</keyword>
<evidence type="ECO:0000256" key="4">
    <source>
        <dbReference type="ARBA" id="ARBA00022842"/>
    </source>
</evidence>
<dbReference type="PIRSF" id="PIRSF017340">
    <property type="entry name" value="Nudix_hydro"/>
    <property type="match status" value="1"/>
</dbReference>
<sequence length="185" mass="21114">MSLSAKEEWSDTAARSVSHVVVTITLLDKENNVIGKADRAVMRAFNLPHRASYIVIKNSSGEYYVQRRTKIKDYCPGMLDPMTGGVVQYGESMELNAEREAEEEMGVKNTPLRYLTTFYYDDDHSRVWGGLFDCTFDDPLVLQEEEVDEVLMMTADEILARRSEFTPDGIFAFEKYLKVVQAESK</sequence>
<organism evidence="6 7">
    <name type="scientific">Phytophthora palmivora</name>
    <dbReference type="NCBI Taxonomy" id="4796"/>
    <lineage>
        <taxon>Eukaryota</taxon>
        <taxon>Sar</taxon>
        <taxon>Stramenopiles</taxon>
        <taxon>Oomycota</taxon>
        <taxon>Peronosporomycetes</taxon>
        <taxon>Peronosporales</taxon>
        <taxon>Peronosporaceae</taxon>
        <taxon>Phytophthora</taxon>
    </lineage>
</organism>
<dbReference type="NCBIfam" id="NF011922">
    <property type="entry name" value="PRK15393.1"/>
    <property type="match status" value="1"/>
</dbReference>
<dbReference type="AlphaFoldDB" id="A0A2P4WYN3"/>
<dbReference type="SUPFAM" id="SSF55811">
    <property type="entry name" value="Nudix"/>
    <property type="match status" value="1"/>
</dbReference>
<dbReference type="InterPro" id="IPR015797">
    <property type="entry name" value="NUDIX_hydrolase-like_dom_sf"/>
</dbReference>
<keyword evidence="2" id="KW-0479">Metal-binding</keyword>
<accession>A0A2P4WYN3</accession>
<feature type="domain" description="Nudix hydrolase" evidence="5">
    <location>
        <begin position="47"/>
        <end position="179"/>
    </location>
</feature>
<dbReference type="Pfam" id="PF00293">
    <property type="entry name" value="NUDIX"/>
    <property type="match status" value="1"/>
</dbReference>
<reference evidence="6 7" key="1">
    <citation type="journal article" date="2017" name="Genome Biol. Evol.">
        <title>Phytophthora megakarya and P. palmivora, closely related causal agents of cacao black pod rot, underwent increases in genome sizes and gene numbers by different mechanisms.</title>
        <authorList>
            <person name="Ali S.S."/>
            <person name="Shao J."/>
            <person name="Lary D.J."/>
            <person name="Kronmiller B."/>
            <person name="Shen D."/>
            <person name="Strem M.D."/>
            <person name="Amoako-Attah I."/>
            <person name="Akrofi A.Y."/>
            <person name="Begoude B.A."/>
            <person name="Ten Hoopen G.M."/>
            <person name="Coulibaly K."/>
            <person name="Kebe B.I."/>
            <person name="Melnick R.L."/>
            <person name="Guiltinan M.J."/>
            <person name="Tyler B.M."/>
            <person name="Meinhardt L.W."/>
            <person name="Bailey B.A."/>
        </authorList>
    </citation>
    <scope>NUCLEOTIDE SEQUENCE [LARGE SCALE GENOMIC DNA]</scope>
    <source>
        <strain evidence="7">sbr112.9</strain>
    </source>
</reference>
<evidence type="ECO:0000259" key="5">
    <source>
        <dbReference type="PROSITE" id="PS51462"/>
    </source>
</evidence>
<dbReference type="OrthoDB" id="510307at2759"/>
<evidence type="ECO:0000313" key="6">
    <source>
        <dbReference type="EMBL" id="POM58403.1"/>
    </source>
</evidence>
<protein>
    <recommendedName>
        <fullName evidence="5">Nudix hydrolase domain-containing protein</fullName>
    </recommendedName>
</protein>
<dbReference type="Gene3D" id="3.90.79.10">
    <property type="entry name" value="Nucleoside Triphosphate Pyrophosphohydrolase"/>
    <property type="match status" value="1"/>
</dbReference>
<dbReference type="GO" id="GO:0016817">
    <property type="term" value="F:hydrolase activity, acting on acid anhydrides"/>
    <property type="evidence" value="ECO:0007669"/>
    <property type="project" value="InterPro"/>
</dbReference>
<gene>
    <name evidence="6" type="ORF">PHPALM_36950</name>
</gene>
<dbReference type="InterPro" id="IPR000086">
    <property type="entry name" value="NUDIX_hydrolase_dom"/>
</dbReference>
<comment type="caution">
    <text evidence="6">The sequence shown here is derived from an EMBL/GenBank/DDBJ whole genome shotgun (WGS) entry which is preliminary data.</text>
</comment>
<proteinExistence type="predicted"/>
<dbReference type="EMBL" id="NCKW01020253">
    <property type="protein sequence ID" value="POM58403.1"/>
    <property type="molecule type" value="Genomic_DNA"/>
</dbReference>
<dbReference type="PANTHER" id="PTHR10885">
    <property type="entry name" value="ISOPENTENYL-DIPHOSPHATE DELTA-ISOMERASE"/>
    <property type="match status" value="1"/>
</dbReference>
<dbReference type="InterPro" id="IPR024195">
    <property type="entry name" value="NUDIX_hydrolase_YfcD_pred"/>
</dbReference>